<reference evidence="3" key="1">
    <citation type="journal article" date="2020" name="Stud. Mycol.">
        <title>101 Dothideomycetes genomes: a test case for predicting lifestyles and emergence of pathogens.</title>
        <authorList>
            <person name="Haridas S."/>
            <person name="Albert R."/>
            <person name="Binder M."/>
            <person name="Bloem J."/>
            <person name="Labutti K."/>
            <person name="Salamov A."/>
            <person name="Andreopoulos B."/>
            <person name="Baker S."/>
            <person name="Barry K."/>
            <person name="Bills G."/>
            <person name="Bluhm B."/>
            <person name="Cannon C."/>
            <person name="Castanera R."/>
            <person name="Culley D."/>
            <person name="Daum C."/>
            <person name="Ezra D."/>
            <person name="Gonzalez J."/>
            <person name="Henrissat B."/>
            <person name="Kuo A."/>
            <person name="Liang C."/>
            <person name="Lipzen A."/>
            <person name="Lutzoni F."/>
            <person name="Magnuson J."/>
            <person name="Mondo S."/>
            <person name="Nolan M."/>
            <person name="Ohm R."/>
            <person name="Pangilinan J."/>
            <person name="Park H.-J."/>
            <person name="Ramirez L."/>
            <person name="Alfaro M."/>
            <person name="Sun H."/>
            <person name="Tritt A."/>
            <person name="Yoshinaga Y."/>
            <person name="Zwiers L.-H."/>
            <person name="Turgeon B."/>
            <person name="Goodwin S."/>
            <person name="Spatafora J."/>
            <person name="Crous P."/>
            <person name="Grigoriev I."/>
        </authorList>
    </citation>
    <scope>NUCLEOTIDE SEQUENCE</scope>
    <source>
        <strain evidence="3">CBS 110217</strain>
    </source>
</reference>
<feature type="compositionally biased region" description="Polar residues" evidence="2">
    <location>
        <begin position="25"/>
        <end position="37"/>
    </location>
</feature>
<dbReference type="Proteomes" id="UP000799777">
    <property type="component" value="Unassembled WGS sequence"/>
</dbReference>
<organism evidence="3 4">
    <name type="scientific">Setomelanomma holmii</name>
    <dbReference type="NCBI Taxonomy" id="210430"/>
    <lineage>
        <taxon>Eukaryota</taxon>
        <taxon>Fungi</taxon>
        <taxon>Dikarya</taxon>
        <taxon>Ascomycota</taxon>
        <taxon>Pezizomycotina</taxon>
        <taxon>Dothideomycetes</taxon>
        <taxon>Pleosporomycetidae</taxon>
        <taxon>Pleosporales</taxon>
        <taxon>Pleosporineae</taxon>
        <taxon>Phaeosphaeriaceae</taxon>
        <taxon>Setomelanomma</taxon>
    </lineage>
</organism>
<feature type="region of interest" description="Disordered" evidence="2">
    <location>
        <begin position="970"/>
        <end position="1005"/>
    </location>
</feature>
<feature type="compositionally biased region" description="Low complexity" evidence="2">
    <location>
        <begin position="104"/>
        <end position="115"/>
    </location>
</feature>
<gene>
    <name evidence="3" type="ORF">EK21DRAFT_113331</name>
</gene>
<evidence type="ECO:0000313" key="3">
    <source>
        <dbReference type="EMBL" id="KAF2028949.1"/>
    </source>
</evidence>
<evidence type="ECO:0000256" key="2">
    <source>
        <dbReference type="SAM" id="MobiDB-lite"/>
    </source>
</evidence>
<evidence type="ECO:0000313" key="4">
    <source>
        <dbReference type="Proteomes" id="UP000799777"/>
    </source>
</evidence>
<accession>A0A9P4LMG8</accession>
<dbReference type="OrthoDB" id="5430573at2759"/>
<protein>
    <submittedName>
        <fullName evidence="3">Uncharacterized protein</fullName>
    </submittedName>
</protein>
<evidence type="ECO:0000256" key="1">
    <source>
        <dbReference type="SAM" id="Coils"/>
    </source>
</evidence>
<proteinExistence type="predicted"/>
<feature type="region of interest" description="Disordered" evidence="2">
    <location>
        <begin position="1"/>
        <end position="163"/>
    </location>
</feature>
<feature type="compositionally biased region" description="Polar residues" evidence="2">
    <location>
        <begin position="977"/>
        <end position="1001"/>
    </location>
</feature>
<feature type="compositionally biased region" description="Acidic residues" evidence="2">
    <location>
        <begin position="132"/>
        <end position="155"/>
    </location>
</feature>
<keyword evidence="4" id="KW-1185">Reference proteome</keyword>
<dbReference type="EMBL" id="ML978206">
    <property type="protein sequence ID" value="KAF2028949.1"/>
    <property type="molecule type" value="Genomic_DNA"/>
</dbReference>
<keyword evidence="1" id="KW-0175">Coiled coil</keyword>
<feature type="compositionally biased region" description="Polar residues" evidence="2">
    <location>
        <begin position="82"/>
        <end position="103"/>
    </location>
</feature>
<dbReference type="AlphaFoldDB" id="A0A9P4LMG8"/>
<feature type="compositionally biased region" description="Low complexity" evidence="2">
    <location>
        <begin position="1"/>
        <end position="24"/>
    </location>
</feature>
<feature type="compositionally biased region" description="Low complexity" evidence="2">
    <location>
        <begin position="46"/>
        <end position="73"/>
    </location>
</feature>
<comment type="caution">
    <text evidence="3">The sequence shown here is derived from an EMBL/GenBank/DDBJ whole genome shotgun (WGS) entry which is preliminary data.</text>
</comment>
<name>A0A9P4LMG8_9PLEO</name>
<sequence>MSTQHDNTTSQQQTTSSHATTSQSMLQQHANPINGSETDVEMTENSSQSQSQSNTNEHPNQTTNLQQNQPNQTGALDPAQVFGSSQHLQQGQVGQITGLQYQDTQTSGAQSGSSSLQNPQGSQDQHHVTKEVDEELVVEDSDDDADDDGDDEGDKGDDIDTKIEKRIRRQRRFKLKTLFGNGKDECVFPPAHKLYTDVIVGILKPQDCPEDQWLQQSQKKTLEEVFESLGKQQREGFLSQYTRDASSLQNAIYQQQRSDYAKQKALVYFDMDHLRNNRWLQKGELQWLQTPEGSDEALRKAAKCAKIAATFGVQKFRDPLNRDPQGNVHIMRDQENEPIAPYLAHIFKAFDDYMEQCLEEEASHMVYWCERPTGISDEDWLALKQSKKESYGSQQKQRQYERREALPAEVRQKELEEEAKELVKQRREATERESALKDAESRLQTRIQEQDHVKPINQNVPAAAKTEYLAVLPTIMNWWENDKNKDDDSQFTSVNLRLTSALGAAQAVPFHLKFSLLYSQITDIRKVLTTCEELDGEAYDSKISELGSFVICLTNELRNIGLDWKMVAPTETHVRILTLLRQSQIPDVRKRRTAFENAWLEPSQDQMKILQDAKFGTMHLMFGIENDNDDILRISLESMRSINARLKVANLKSGIRSSDHNVPTAELEAAANSMPTAEDKRELILTFLLKWTFLGIPGSKEFEKLSFTCTEERKEEILKEVLGLKQVVLPGEMAYDVPVLGTGPAESSRFSNCAHQKTVGWGENSRSRFYINQYGPRNAPIWRKERYPTPEWLTKWSEDCPPFSQKVSNSMNRMGSIKNSQGGWKYGKSHLKVILGVAWDEEKVSASDYDDAIESLNPIYHDKSRDTFKGHFDSVYILVGWDRDNDGILTYRWEIRETVRRTYGKKDADTSIYKYAKVSEARFDEWSGGRLASSSRSPSPLVLGVVPTNQRHASPVTSVDTSHRRGIFDYSFPASPPTSGDSRSPTLSVTDSSTRVRPTTEASEDVEKAYDRIQHKYPGNTLKQNDVMELKFGKGWAQFL</sequence>
<feature type="coiled-coil region" evidence="1">
    <location>
        <begin position="408"/>
        <end position="442"/>
    </location>
</feature>